<keyword evidence="3" id="KW-0732">Signal</keyword>
<evidence type="ECO:0000256" key="3">
    <source>
        <dbReference type="SAM" id="SignalP"/>
    </source>
</evidence>
<comment type="caution">
    <text evidence="4">The sequence shown here is derived from an EMBL/GenBank/DDBJ whole genome shotgun (WGS) entry which is preliminary data.</text>
</comment>
<dbReference type="AlphaFoldDB" id="A0A2M8WVY0"/>
<dbReference type="EMBL" id="PGTZ01000006">
    <property type="protein sequence ID" value="PJI95080.1"/>
    <property type="molecule type" value="Genomic_DNA"/>
</dbReference>
<dbReference type="Proteomes" id="UP000231586">
    <property type="component" value="Unassembled WGS sequence"/>
</dbReference>
<evidence type="ECO:0000313" key="4">
    <source>
        <dbReference type="EMBL" id="PJI95080.1"/>
    </source>
</evidence>
<feature type="region of interest" description="Disordered" evidence="1">
    <location>
        <begin position="216"/>
        <end position="241"/>
    </location>
</feature>
<reference evidence="4 5" key="1">
    <citation type="submission" date="2017-11" db="EMBL/GenBank/DDBJ databases">
        <title>Genomic Encyclopedia of Archaeal and Bacterial Type Strains, Phase II (KMG-II): From Individual Species to Whole Genera.</title>
        <authorList>
            <person name="Goeker M."/>
        </authorList>
    </citation>
    <scope>NUCLEOTIDE SEQUENCE [LARGE SCALE GENOMIC DNA]</scope>
    <source>
        <strain evidence="4 5">DSM 22413</strain>
    </source>
</reference>
<sequence>MKSATTWRRGAVAAALALPLAFASAGAALAADPAGTPTGGSTGYPAETPPPPPSLAVKSPVCDGNVPYLSYVVDVSNDPTATSVDLTWTSLDGTHSETQTGLPVSGKVLWLGATESGGKPTGWPGWVFKNGTWEEGGEYTWVRPTVRVTFTVHDSEYTSTPTATGAAASSEAAFSDGVYRSGTGSTGDAALRLPSVNVVSGIVSYPPATTACANPTLTTPSGSMTTPAGGQTTPGQVPTTPGKKTLAETGADVAPFAGAAVLLLGIGGVLVLLGRRRRSHLPHGS</sequence>
<keyword evidence="2" id="KW-0812">Transmembrane</keyword>
<keyword evidence="2" id="KW-1133">Transmembrane helix</keyword>
<feature type="transmembrane region" description="Helical" evidence="2">
    <location>
        <begin position="253"/>
        <end position="273"/>
    </location>
</feature>
<feature type="region of interest" description="Disordered" evidence="1">
    <location>
        <begin position="31"/>
        <end position="55"/>
    </location>
</feature>
<proteinExistence type="predicted"/>
<keyword evidence="5" id="KW-1185">Reference proteome</keyword>
<gene>
    <name evidence="4" type="ORF">CLV34_0933</name>
</gene>
<keyword evidence="2" id="KW-0472">Membrane</keyword>
<evidence type="ECO:0008006" key="6">
    <source>
        <dbReference type="Google" id="ProtNLM"/>
    </source>
</evidence>
<name>A0A2M8WVY0_9MICO</name>
<feature type="compositionally biased region" description="Low complexity" evidence="1">
    <location>
        <begin position="225"/>
        <end position="241"/>
    </location>
</feature>
<feature type="chain" id="PRO_5014805757" description="LPXTG-motif cell wall-anchored protein" evidence="3">
    <location>
        <begin position="31"/>
        <end position="285"/>
    </location>
</feature>
<feature type="signal peptide" evidence="3">
    <location>
        <begin position="1"/>
        <end position="30"/>
    </location>
</feature>
<dbReference type="OrthoDB" id="3783029at2"/>
<accession>A0A2M8WVY0</accession>
<dbReference type="RefSeq" id="WP_157803695.1">
    <property type="nucleotide sequence ID" value="NZ_PGTZ01000006.1"/>
</dbReference>
<evidence type="ECO:0000256" key="2">
    <source>
        <dbReference type="SAM" id="Phobius"/>
    </source>
</evidence>
<organism evidence="4 5">
    <name type="scientific">Luteimicrobium subarcticum</name>
    <dbReference type="NCBI Taxonomy" id="620910"/>
    <lineage>
        <taxon>Bacteria</taxon>
        <taxon>Bacillati</taxon>
        <taxon>Actinomycetota</taxon>
        <taxon>Actinomycetes</taxon>
        <taxon>Micrococcales</taxon>
        <taxon>Luteimicrobium</taxon>
    </lineage>
</organism>
<evidence type="ECO:0000313" key="5">
    <source>
        <dbReference type="Proteomes" id="UP000231586"/>
    </source>
</evidence>
<protein>
    <recommendedName>
        <fullName evidence="6">LPXTG-motif cell wall-anchored protein</fullName>
    </recommendedName>
</protein>
<evidence type="ECO:0000256" key="1">
    <source>
        <dbReference type="SAM" id="MobiDB-lite"/>
    </source>
</evidence>